<keyword evidence="1" id="KW-0472">Membrane</keyword>
<proteinExistence type="predicted"/>
<dbReference type="PATRIC" id="fig|1415166.3.peg.6671"/>
<dbReference type="STRING" id="1415166.NONO_c64890"/>
<keyword evidence="1" id="KW-0812">Transmembrane</keyword>
<gene>
    <name evidence="2" type="ORF">NONO_c64890</name>
</gene>
<dbReference type="Proteomes" id="UP000019150">
    <property type="component" value="Chromosome"/>
</dbReference>
<keyword evidence="3" id="KW-1185">Reference proteome</keyword>
<accession>W5TQ24</accession>
<sequence>MRLSMEYASGIEPHGKGSVWRIYDRRRAGRHAPENPVPTMDPVYAELDIMPGGFAAYKKSRKQGHRAFVLWADPNRRWTAATVRTAAAHPCSYEIFGAAGEFIGSVTREPALRGGRVRTRWTVAAAGREPVIGHKGQSGWWAVWWLLFPVQAAVAAFMVASLFLGGGDGDLARMPRRIRWRDPATGTVTLDFHDDVLEAADGHWDPRLVGALVALLGTYTGWLGNAWDTQDHRRD</sequence>
<feature type="transmembrane region" description="Helical" evidence="1">
    <location>
        <begin position="142"/>
        <end position="164"/>
    </location>
</feature>
<protein>
    <submittedName>
        <fullName evidence="2">Uncharacterized protein</fullName>
    </submittedName>
</protein>
<dbReference type="AlphaFoldDB" id="W5TQ24"/>
<feature type="transmembrane region" description="Helical" evidence="1">
    <location>
        <begin position="208"/>
        <end position="227"/>
    </location>
</feature>
<dbReference type="EMBL" id="CP006850">
    <property type="protein sequence ID" value="AHH21259.1"/>
    <property type="molecule type" value="Genomic_DNA"/>
</dbReference>
<dbReference type="HOGENOM" id="CLU_1179668_0_0_11"/>
<evidence type="ECO:0000256" key="1">
    <source>
        <dbReference type="SAM" id="Phobius"/>
    </source>
</evidence>
<name>W5TQ24_9NOCA</name>
<dbReference type="eggNOG" id="ENOG5033UI0">
    <property type="taxonomic scope" value="Bacteria"/>
</dbReference>
<keyword evidence="1" id="KW-1133">Transmembrane helix</keyword>
<reference evidence="2 3" key="1">
    <citation type="journal article" date="2014" name="Appl. Environ. Microbiol.">
        <title>Insights into the Microbial Degradation of Rubber and Gutta-Percha by Analysis of the Complete Genome of Nocardia nova SH22a.</title>
        <authorList>
            <person name="Luo Q."/>
            <person name="Hiessl S."/>
            <person name="Poehlein A."/>
            <person name="Daniel R."/>
            <person name="Steinbuchel A."/>
        </authorList>
    </citation>
    <scope>NUCLEOTIDE SEQUENCE [LARGE SCALE GENOMIC DNA]</scope>
    <source>
        <strain evidence="2">SH22a</strain>
    </source>
</reference>
<organism evidence="2 3">
    <name type="scientific">Nocardia nova SH22a</name>
    <dbReference type="NCBI Taxonomy" id="1415166"/>
    <lineage>
        <taxon>Bacteria</taxon>
        <taxon>Bacillati</taxon>
        <taxon>Actinomycetota</taxon>
        <taxon>Actinomycetes</taxon>
        <taxon>Mycobacteriales</taxon>
        <taxon>Nocardiaceae</taxon>
        <taxon>Nocardia</taxon>
    </lineage>
</organism>
<evidence type="ECO:0000313" key="3">
    <source>
        <dbReference type="Proteomes" id="UP000019150"/>
    </source>
</evidence>
<dbReference type="KEGG" id="nno:NONO_c64890"/>
<evidence type="ECO:0000313" key="2">
    <source>
        <dbReference type="EMBL" id="AHH21259.1"/>
    </source>
</evidence>